<sequence length="78" mass="8928">MKLRFIQILILIVTLNSCRQIDEIADIENNSNQIISDNVETNLKKENYQKKDSTSSAGFEIDNNDPPVKHGGHWRTTN</sequence>
<evidence type="ECO:0008006" key="4">
    <source>
        <dbReference type="Google" id="ProtNLM"/>
    </source>
</evidence>
<reference evidence="2" key="1">
    <citation type="submission" date="2022-10" db="EMBL/GenBank/DDBJ databases">
        <title>Chryseobacterium sp. nov., a novel bacterial species.</title>
        <authorList>
            <person name="Cao Y."/>
        </authorList>
    </citation>
    <scope>NUCLEOTIDE SEQUENCE</scope>
    <source>
        <strain evidence="2">CCTCC AB2015118</strain>
    </source>
</reference>
<comment type="caution">
    <text evidence="2">The sequence shown here is derived from an EMBL/GenBank/DDBJ whole genome shotgun (WGS) entry which is preliminary data.</text>
</comment>
<organism evidence="2 3">
    <name type="scientific">Chryseobacterium formosus</name>
    <dbReference type="NCBI Taxonomy" id="1537363"/>
    <lineage>
        <taxon>Bacteria</taxon>
        <taxon>Pseudomonadati</taxon>
        <taxon>Bacteroidota</taxon>
        <taxon>Flavobacteriia</taxon>
        <taxon>Flavobacteriales</taxon>
        <taxon>Weeksellaceae</taxon>
        <taxon>Chryseobacterium group</taxon>
        <taxon>Chryseobacterium</taxon>
    </lineage>
</organism>
<dbReference type="RefSeq" id="WP_267267623.1">
    <property type="nucleotide sequence ID" value="NZ_JAOVZW010000033.1"/>
</dbReference>
<name>A0ABT3XXL0_9FLAO</name>
<proteinExistence type="predicted"/>
<protein>
    <recommendedName>
        <fullName evidence="4">Lipoprotein</fullName>
    </recommendedName>
</protein>
<feature type="region of interest" description="Disordered" evidence="1">
    <location>
        <begin position="45"/>
        <end position="78"/>
    </location>
</feature>
<dbReference type="EMBL" id="JAOVZW010000033">
    <property type="protein sequence ID" value="MCX8526395.1"/>
    <property type="molecule type" value="Genomic_DNA"/>
</dbReference>
<gene>
    <name evidence="2" type="ORF">OF897_20980</name>
</gene>
<evidence type="ECO:0000313" key="3">
    <source>
        <dbReference type="Proteomes" id="UP001073122"/>
    </source>
</evidence>
<keyword evidence="3" id="KW-1185">Reference proteome</keyword>
<evidence type="ECO:0000313" key="2">
    <source>
        <dbReference type="EMBL" id="MCX8526395.1"/>
    </source>
</evidence>
<accession>A0ABT3XXL0</accession>
<evidence type="ECO:0000256" key="1">
    <source>
        <dbReference type="SAM" id="MobiDB-lite"/>
    </source>
</evidence>
<dbReference type="Proteomes" id="UP001073122">
    <property type="component" value="Unassembled WGS sequence"/>
</dbReference>